<dbReference type="GO" id="GO:0042619">
    <property type="term" value="P:poly-hydroxybutyrate biosynthetic process"/>
    <property type="evidence" value="ECO:0007669"/>
    <property type="project" value="InterPro"/>
</dbReference>
<evidence type="ECO:0000259" key="5">
    <source>
        <dbReference type="Pfam" id="PF12551"/>
    </source>
</evidence>
<dbReference type="AlphaFoldDB" id="A0A060NLA2"/>
<dbReference type="RefSeq" id="WP_082027252.1">
    <property type="nucleotide sequence ID" value="NZ_AP014569.1"/>
</dbReference>
<feature type="domain" description="Poly-beta-hydroxybutyrate polymerase N-terminal" evidence="4">
    <location>
        <begin position="134"/>
        <end position="303"/>
    </location>
</feature>
<name>A0A060NLA2_9BURK</name>
<keyword evidence="7" id="KW-1185">Reference proteome</keyword>
<feature type="compositionally biased region" description="Low complexity" evidence="3">
    <location>
        <begin position="105"/>
        <end position="125"/>
    </location>
</feature>
<dbReference type="Gene3D" id="3.40.50.1820">
    <property type="entry name" value="alpha/beta hydrolase"/>
    <property type="match status" value="1"/>
</dbReference>
<protein>
    <submittedName>
        <fullName evidence="6">Poly(3-hydroxyalkanoate) synthetase</fullName>
    </submittedName>
</protein>
<feature type="region of interest" description="Disordered" evidence="3">
    <location>
        <begin position="105"/>
        <end position="136"/>
    </location>
</feature>
<dbReference type="Pfam" id="PF12551">
    <property type="entry name" value="PHBC_N"/>
    <property type="match status" value="1"/>
</dbReference>
<evidence type="ECO:0000256" key="1">
    <source>
        <dbReference type="ARBA" id="ARBA00022679"/>
    </source>
</evidence>
<keyword evidence="1" id="KW-0808">Transferase</keyword>
<dbReference type="PANTHER" id="PTHR36837">
    <property type="entry name" value="POLY(3-HYDROXYALKANOATE) POLYMERASE SUBUNIT PHAC"/>
    <property type="match status" value="1"/>
</dbReference>
<dbReference type="GO" id="GO:0016746">
    <property type="term" value="F:acyltransferase activity"/>
    <property type="evidence" value="ECO:0007669"/>
    <property type="project" value="UniProtKB-KW"/>
</dbReference>
<dbReference type="HOGENOM" id="CLU_017387_1_0_4"/>
<dbReference type="OrthoDB" id="7208816at2"/>
<dbReference type="InterPro" id="IPR022211">
    <property type="entry name" value="PHBC_N"/>
</dbReference>
<dbReference type="InterPro" id="IPR051321">
    <property type="entry name" value="PHA/PHB_synthase"/>
</dbReference>
<dbReference type="STRING" id="1458426.SMCB_1068"/>
<dbReference type="SUPFAM" id="SSF53474">
    <property type="entry name" value="alpha/beta-Hydrolases"/>
    <property type="match status" value="1"/>
</dbReference>
<dbReference type="InterPro" id="IPR029058">
    <property type="entry name" value="AB_hydrolase_fold"/>
</dbReference>
<evidence type="ECO:0000256" key="2">
    <source>
        <dbReference type="ARBA" id="ARBA00023315"/>
    </source>
</evidence>
<sequence>MNTTDRKENAALQPASTLERRKSRSVSPASRSAYDIDSHMMAQMARWSSGISPISLTLSWTDWALHLASSPGSQARLARRALESGMRWSQDAVQALMPHLNAATPAATPETPAATTPEAQAAATPDSLSEQIEEDSRYAAPEWQSWPWRPLASANKLGEQWWLDACNLRGMQDHSRHQMRFYGSQLFDLLSPSNFLPTNPQALQAAWQSRGQTLLQGVNLALDDLRRSQGMQPRHASQVDLAPGQGLAMTDGEVVLRNGLIELIQYRPSTTEVQAEPVLIIPSCIMKYYILDLSPHNSMVRWLVGQGHTVYIASWRNPDASDALLGMDDYVSEGVLAALDHVHGQCQAPVHLVGYCLGGTFAAMAAGALGGGDAVLSSQNPESAASPLASLSLLAAEVDFTDPGEMGVLIDEAQVRLLEDMMASKGFLTGQQMAASFQFLHARDLVWSSKTRRWLLGQEDLPNDLMVWNADVTRLPALMHSQYLRSCYLNNDLAEGHYLYLGRPISLRDIRVPVFAVGTLKDHVAPWRSVYKIHRLVSAEVTFALTSGGHNAGIVSEPGRPRRHYQLLSSPLHQTWRTPDEWLEQAPRHEGSWWPAWDEWFKAQGSGQRVPARAPVHDPALGSAPGQYVQVRYGD</sequence>
<keyword evidence="2" id="KW-0012">Acyltransferase</keyword>
<dbReference type="Proteomes" id="UP000066014">
    <property type="component" value="Chromosome"/>
</dbReference>
<feature type="domain" description="Poly-beta-hydroxybutyrate polymerase N-terminal" evidence="5">
    <location>
        <begin position="34"/>
        <end position="72"/>
    </location>
</feature>
<dbReference type="EMBL" id="AP014569">
    <property type="protein sequence ID" value="BAO83296.1"/>
    <property type="molecule type" value="Genomic_DNA"/>
</dbReference>
<dbReference type="KEGG" id="cbab:SMCB_1068"/>
<evidence type="ECO:0000256" key="3">
    <source>
        <dbReference type="SAM" id="MobiDB-lite"/>
    </source>
</evidence>
<evidence type="ECO:0000313" key="6">
    <source>
        <dbReference type="EMBL" id="BAO83296.1"/>
    </source>
</evidence>
<feature type="region of interest" description="Disordered" evidence="3">
    <location>
        <begin position="1"/>
        <end position="30"/>
    </location>
</feature>
<gene>
    <name evidence="6" type="ORF">SMCB_1068</name>
</gene>
<organism evidence="6 7">
    <name type="scientific">Serpentinimonas maccroryi</name>
    <dbReference type="NCBI Taxonomy" id="1458426"/>
    <lineage>
        <taxon>Bacteria</taxon>
        <taxon>Pseudomonadati</taxon>
        <taxon>Pseudomonadota</taxon>
        <taxon>Betaproteobacteria</taxon>
        <taxon>Burkholderiales</taxon>
        <taxon>Comamonadaceae</taxon>
        <taxon>Serpentinimonas</taxon>
    </lineage>
</organism>
<reference evidence="6 7" key="1">
    <citation type="journal article" date="2014" name="Nat. Commun.">
        <title>Physiological and genomic features of highly alkaliphilic hydrogen-utilizing Betaproteobacteria from a continental serpentinizing site.</title>
        <authorList>
            <person name="Suzuki S."/>
            <person name="Kuenen J.G."/>
            <person name="Schipper K."/>
            <person name="van der Velde S."/>
            <person name="Ishii S."/>
            <person name="Wu A."/>
            <person name="Sorokin D.Y."/>
            <person name="Tenney A."/>
            <person name="Meng X.Y."/>
            <person name="Morrill P.L."/>
            <person name="Kamagata Y."/>
            <person name="Muyzer G."/>
            <person name="Nealson K.H."/>
        </authorList>
    </citation>
    <scope>NUCLEOTIDE SEQUENCE [LARGE SCALE GENOMIC DNA]</scope>
    <source>
        <strain evidence="6 7">B1</strain>
    </source>
</reference>
<accession>A0A060NLA2</accession>
<dbReference type="Pfam" id="PF07167">
    <property type="entry name" value="PhaC_N"/>
    <property type="match status" value="1"/>
</dbReference>
<dbReference type="InterPro" id="IPR010941">
    <property type="entry name" value="PhaC_N"/>
</dbReference>
<evidence type="ECO:0000313" key="7">
    <source>
        <dbReference type="Proteomes" id="UP000066014"/>
    </source>
</evidence>
<evidence type="ECO:0000259" key="4">
    <source>
        <dbReference type="Pfam" id="PF07167"/>
    </source>
</evidence>
<proteinExistence type="predicted"/>
<dbReference type="PANTHER" id="PTHR36837:SF5">
    <property type="entry name" value="POLY-3-HYDROXYBUTYRATE SYNTHASE"/>
    <property type="match status" value="1"/>
</dbReference>